<evidence type="ECO:0000313" key="2">
    <source>
        <dbReference type="EMBL" id="KSU19071.1"/>
    </source>
</evidence>
<dbReference type="AlphaFoldDB" id="A0A0B8QSM7"/>
<gene>
    <name evidence="1" type="ORF">JCM5805K_2810</name>
    <name evidence="2" type="ORF">LMG9449_1225</name>
</gene>
<evidence type="ECO:0000313" key="1">
    <source>
        <dbReference type="EMBL" id="GAM81686.1"/>
    </source>
</evidence>
<proteinExistence type="predicted"/>
<dbReference type="EMBL" id="BBSI01000040">
    <property type="protein sequence ID" value="GAM81686.1"/>
    <property type="molecule type" value="Genomic_DNA"/>
</dbReference>
<evidence type="ECO:0000313" key="3">
    <source>
        <dbReference type="Proteomes" id="UP000031847"/>
    </source>
</evidence>
<reference evidence="2" key="3">
    <citation type="journal article" date="2017" name="Genome Announc.">
        <title>Draft Genome Sequences of 24 Lactococcus lactis Strains.</title>
        <authorList>
            <person name="Backus L."/>
            <person name="Wels M."/>
            <person name="Boekhorst J."/>
            <person name="Dijkstra A.R."/>
            <person name="Beerthuyzen M."/>
            <person name="Kelly W.J."/>
            <person name="Siezen R.J."/>
            <person name="van Hijum S.A."/>
            <person name="Bachmann H."/>
        </authorList>
    </citation>
    <scope>NUCLEOTIDE SEQUENCE</scope>
    <source>
        <strain evidence="2">LMG9447</strain>
    </source>
</reference>
<dbReference type="Proteomes" id="UP000031847">
    <property type="component" value="Unassembled WGS sequence"/>
</dbReference>
<dbReference type="Proteomes" id="UP000053612">
    <property type="component" value="Unassembled WGS sequence"/>
</dbReference>
<dbReference type="GO" id="GO:0016740">
    <property type="term" value="F:transferase activity"/>
    <property type="evidence" value="ECO:0007669"/>
    <property type="project" value="UniProtKB-KW"/>
</dbReference>
<dbReference type="PATRIC" id="fig|1360.102.peg.1299"/>
<accession>A0A0B8QSM7</accession>
<organism evidence="1 3">
    <name type="scientific">Lactococcus lactis subsp. lactis</name>
    <name type="common">Streptococcus lactis</name>
    <dbReference type="NCBI Taxonomy" id="1360"/>
    <lineage>
        <taxon>Bacteria</taxon>
        <taxon>Bacillati</taxon>
        <taxon>Bacillota</taxon>
        <taxon>Bacilli</taxon>
        <taxon>Lactobacillales</taxon>
        <taxon>Streptococcaceae</taxon>
        <taxon>Lactococcus</taxon>
    </lineage>
</organism>
<sequence length="46" mass="5279">MTVNLFDTSVNLVDKGLDTFTLGYQQVLFVKNKSSSDMIHPIKNRY</sequence>
<comment type="caution">
    <text evidence="1">The sequence shown here is derived from an EMBL/GenBank/DDBJ whole genome shotgun (WGS) entry which is preliminary data.</text>
</comment>
<dbReference type="EMBL" id="LKLS01000102">
    <property type="protein sequence ID" value="KSU19071.1"/>
    <property type="molecule type" value="Genomic_DNA"/>
</dbReference>
<reference evidence="1 3" key="1">
    <citation type="submission" date="2015-01" db="EMBL/GenBank/DDBJ databases">
        <title>Lactococcus lactis subsp.lactis JCM 5805 whole genome shotgun sequence.</title>
        <authorList>
            <person name="Fujii T."/>
            <person name="Tomita Y."/>
            <person name="Ikushima S."/>
            <person name="Fujiwara D."/>
        </authorList>
    </citation>
    <scope>NUCLEOTIDE SEQUENCE [LARGE SCALE GENOMIC DNA]</scope>
    <source>
        <strain evidence="1 3">JCM 5805</strain>
    </source>
</reference>
<name>A0A0B8QSM7_LACLL</name>
<protein>
    <submittedName>
        <fullName evidence="1">Folate-dependent phosphoribosylglycinamide formyltransferase PurN</fullName>
    </submittedName>
</protein>
<keyword evidence="1" id="KW-0808">Transferase</keyword>
<reference evidence="4" key="2">
    <citation type="submission" date="2015-10" db="EMBL/GenBank/DDBJ databases">
        <title>Draft Genome Sequences of 11 Lactococcus lactis subspecies cremoris strains.</title>
        <authorList>
            <person name="Wels M."/>
            <person name="Backus L."/>
            <person name="Boekhorst J."/>
            <person name="Dijkstra A."/>
            <person name="Beerthuizen M."/>
            <person name="Kelly W."/>
            <person name="Siezen R."/>
            <person name="Bachmann H."/>
            <person name="Van Hijum S."/>
        </authorList>
    </citation>
    <scope>NUCLEOTIDE SEQUENCE [LARGE SCALE GENOMIC DNA]</scope>
    <source>
        <strain evidence="4">LMG9449</strain>
    </source>
</reference>
<evidence type="ECO:0000313" key="4">
    <source>
        <dbReference type="Proteomes" id="UP000053612"/>
    </source>
</evidence>